<accession>A0A6G8F234</accession>
<evidence type="ECO:0000313" key="2">
    <source>
        <dbReference type="EMBL" id="QIM10286.1"/>
    </source>
</evidence>
<gene>
    <name evidence="2" type="ORF">PlAlph_0400</name>
</gene>
<dbReference type="EMBL" id="MN990728">
    <property type="protein sequence ID" value="QIM10286.1"/>
    <property type="molecule type" value="Genomic_DNA"/>
</dbReference>
<sequence>MKKFLFPVIICILALSACSSTPSNEHQKKPWWKIPPFSWFDAHGNGQEIFHWQRPHTGIQKFSTDHKYCMQQAATFKFFPAAQKWFHSFFYTEEKNLEIRADWNGKSGIWASFIPYAGAQPVIVNMARPEDDDDIDYQAYVDCMEGRGYTARNYNIPEVTNIYLRNPYQ</sequence>
<protein>
    <recommendedName>
        <fullName evidence="3">Lipoprotein</fullName>
    </recommendedName>
</protein>
<feature type="chain" id="PRO_5026146135" description="Lipoprotein" evidence="1">
    <location>
        <begin position="20"/>
        <end position="169"/>
    </location>
</feature>
<dbReference type="PROSITE" id="PS51257">
    <property type="entry name" value="PROKAR_LIPOPROTEIN"/>
    <property type="match status" value="1"/>
</dbReference>
<evidence type="ECO:0008006" key="3">
    <source>
        <dbReference type="Google" id="ProtNLM"/>
    </source>
</evidence>
<evidence type="ECO:0000256" key="1">
    <source>
        <dbReference type="SAM" id="SignalP"/>
    </source>
</evidence>
<name>A0A6G8F234_9PROT</name>
<reference evidence="2" key="1">
    <citation type="journal article" date="2020" name="J. ISSAAS">
        <title>Lactobacilli and other gastrointestinal microbiota of Peromyscus leucopus, reservoir host for agents of Lyme disease and other zoonoses in North America.</title>
        <authorList>
            <person name="Milovic A."/>
            <person name="Bassam K."/>
            <person name="Shao H."/>
            <person name="Chatzistamou I."/>
            <person name="Tufts D.M."/>
            <person name="Diuk-Wasser M."/>
            <person name="Barbour A.G."/>
        </authorList>
    </citation>
    <scope>NUCLEOTIDE SEQUENCE</scope>
    <source>
        <strain evidence="2">LL90</strain>
    </source>
</reference>
<proteinExistence type="predicted"/>
<feature type="signal peptide" evidence="1">
    <location>
        <begin position="1"/>
        <end position="19"/>
    </location>
</feature>
<dbReference type="AlphaFoldDB" id="A0A6G8F234"/>
<keyword evidence="1" id="KW-0732">Signal</keyword>
<organism evidence="2">
    <name type="scientific">uncultured Alphaproteobacteria bacterium</name>
    <dbReference type="NCBI Taxonomy" id="91750"/>
    <lineage>
        <taxon>Bacteria</taxon>
        <taxon>Pseudomonadati</taxon>
        <taxon>Pseudomonadota</taxon>
        <taxon>Alphaproteobacteria</taxon>
        <taxon>environmental samples</taxon>
    </lineage>
</organism>